<dbReference type="EMBL" id="JASSZA010000013">
    <property type="protein sequence ID" value="KAK2095511.1"/>
    <property type="molecule type" value="Genomic_DNA"/>
</dbReference>
<name>A0ABQ9UF36_SAGOE</name>
<reference evidence="2 3" key="1">
    <citation type="submission" date="2023-05" db="EMBL/GenBank/DDBJ databases">
        <title>B98-5 Cell Line De Novo Hybrid Assembly: An Optical Mapping Approach.</title>
        <authorList>
            <person name="Kananen K."/>
            <person name="Auerbach J.A."/>
            <person name="Kautto E."/>
            <person name="Blachly J.S."/>
        </authorList>
    </citation>
    <scope>NUCLEOTIDE SEQUENCE [LARGE SCALE GENOMIC DNA]</scope>
    <source>
        <strain evidence="2">B95-8</strain>
        <tissue evidence="2">Cell line</tissue>
    </source>
</reference>
<evidence type="ECO:0000313" key="2">
    <source>
        <dbReference type="EMBL" id="KAK2095511.1"/>
    </source>
</evidence>
<comment type="caution">
    <text evidence="2">The sequence shown here is derived from an EMBL/GenBank/DDBJ whole genome shotgun (WGS) entry which is preliminary data.</text>
</comment>
<proteinExistence type="predicted"/>
<sequence>GCCGDDNGLMEVEGAHPSRTMSINAAELKQLLQSKEESPENLFLELEKLVLEHSKDDDNLDSLLDSVVGLKQMLESSGDPLPLSDQDVEPVLSAPESLQNL</sequence>
<evidence type="ECO:0000256" key="1">
    <source>
        <dbReference type="SAM" id="MobiDB-lite"/>
    </source>
</evidence>
<protein>
    <submittedName>
        <fullName evidence="2">Uncharacterized protein</fullName>
    </submittedName>
</protein>
<keyword evidence="3" id="KW-1185">Reference proteome</keyword>
<dbReference type="PANTHER" id="PTHR23185:SF0">
    <property type="entry name" value="PROTEIN VIRILIZER HOMOLOG"/>
    <property type="match status" value="1"/>
</dbReference>
<evidence type="ECO:0000313" key="3">
    <source>
        <dbReference type="Proteomes" id="UP001266305"/>
    </source>
</evidence>
<gene>
    <name evidence="2" type="ORF">P7K49_026927</name>
</gene>
<feature type="non-terminal residue" evidence="2">
    <location>
        <position position="101"/>
    </location>
</feature>
<feature type="non-terminal residue" evidence="2">
    <location>
        <position position="1"/>
    </location>
</feature>
<dbReference type="InterPro" id="IPR026736">
    <property type="entry name" value="Virilizer"/>
</dbReference>
<organism evidence="2 3">
    <name type="scientific">Saguinus oedipus</name>
    <name type="common">Cotton-top tamarin</name>
    <name type="synonym">Oedipomidas oedipus</name>
    <dbReference type="NCBI Taxonomy" id="9490"/>
    <lineage>
        <taxon>Eukaryota</taxon>
        <taxon>Metazoa</taxon>
        <taxon>Chordata</taxon>
        <taxon>Craniata</taxon>
        <taxon>Vertebrata</taxon>
        <taxon>Euteleostomi</taxon>
        <taxon>Mammalia</taxon>
        <taxon>Eutheria</taxon>
        <taxon>Euarchontoglires</taxon>
        <taxon>Primates</taxon>
        <taxon>Haplorrhini</taxon>
        <taxon>Platyrrhini</taxon>
        <taxon>Cebidae</taxon>
        <taxon>Callitrichinae</taxon>
        <taxon>Saguinus</taxon>
    </lineage>
</organism>
<accession>A0ABQ9UF36</accession>
<dbReference type="PANTHER" id="PTHR23185">
    <property type="entry name" value="PROTEIN VIRILIZER HOMOLOG"/>
    <property type="match status" value="1"/>
</dbReference>
<dbReference type="Proteomes" id="UP001266305">
    <property type="component" value="Unassembled WGS sequence"/>
</dbReference>
<feature type="region of interest" description="Disordered" evidence="1">
    <location>
        <begin position="75"/>
        <end position="101"/>
    </location>
</feature>